<proteinExistence type="predicted"/>
<name>H9BWG1_9BACT</name>
<dbReference type="AlphaFoldDB" id="H9BWG1"/>
<sequence length="573" mass="64752">MFYFKKGFIMNGNTGINSATPAPTGGTDNVSSLQTDSLSGKEAKKKELDAKVIISFIDEQCGVKLEASQIGSVEDVITIEDESSSLKNQQLDEDFAIVIENARQGGKKSQLGHEQRKNDMAQVIKQVSTDPTGKAKVSKIHGKRRKGKDSSLTISLEKNPTVFVGKRRPLKSIAGLNLADPCTDRDDTINPNRRYIYANTWYEKNKSKPSPGHPDGRDIYTVSATIQKPPGYLVFENRTKPGEIQIVMKDKDGKSKEVSPNDMFGPKRGSDWQIARNKDGTFSVYGTKVVRQLFQPFIGNEHNAIRMIGVLVEDLHAKRLQITDEGDFDKFFNDGPSFVICLNKFAMGVFLEARDTASFKQGDLYNRKLLRSDGSKRGPWYKKSDLYQADQGRRGISEYSKIIKDADIKGLDESKRRCKAELRELNAQIKKLERQKSKRKKEQQTLTDEDVKKLEELKANLIEKEGELSQLKDKDPRNKIDPRDYAAELYEPLDPPPPTTFMEKLKNLKGKLFPKVLPPDHTMGEFLDNLEYYDKHWEPKDGIKPESTPKTPSEVKIEEEATDPPSEAKVEDE</sequence>
<keyword evidence="1" id="KW-0175">Coiled coil</keyword>
<accession>H9BWG1</accession>
<organism evidence="3">
    <name type="scientific">uncultured bacterium W5-77b</name>
    <dbReference type="NCBI Taxonomy" id="1131000"/>
    <lineage>
        <taxon>Bacteria</taxon>
        <taxon>environmental samples</taxon>
    </lineage>
</organism>
<evidence type="ECO:0000313" key="3">
    <source>
        <dbReference type="EMBL" id="AFD03133.1"/>
    </source>
</evidence>
<feature type="region of interest" description="Disordered" evidence="2">
    <location>
        <begin position="15"/>
        <end position="35"/>
    </location>
</feature>
<protein>
    <submittedName>
        <fullName evidence="3">Uncharacterized protein</fullName>
    </submittedName>
</protein>
<evidence type="ECO:0000256" key="1">
    <source>
        <dbReference type="SAM" id="Coils"/>
    </source>
</evidence>
<reference evidence="3" key="1">
    <citation type="submission" date="2011-11" db="EMBL/GenBank/DDBJ databases">
        <title>Construction and analysis of a metagenome of deep-sea sediment.</title>
        <authorList>
            <person name="Huo Y.-Y."/>
            <person name="Cheng H."/>
            <person name="Wu M."/>
        </authorList>
    </citation>
    <scope>NUCLEOTIDE SEQUENCE</scope>
</reference>
<evidence type="ECO:0000256" key="2">
    <source>
        <dbReference type="SAM" id="MobiDB-lite"/>
    </source>
</evidence>
<feature type="region of interest" description="Disordered" evidence="2">
    <location>
        <begin position="537"/>
        <end position="573"/>
    </location>
</feature>
<feature type="coiled-coil region" evidence="1">
    <location>
        <begin position="408"/>
        <end position="474"/>
    </location>
</feature>
<dbReference type="EMBL" id="JQ085816">
    <property type="protein sequence ID" value="AFD03133.1"/>
    <property type="molecule type" value="Genomic_DNA"/>
</dbReference>